<evidence type="ECO:0000313" key="3">
    <source>
        <dbReference type="Proteomes" id="UP000265520"/>
    </source>
</evidence>
<dbReference type="Proteomes" id="UP000265520">
    <property type="component" value="Unassembled WGS sequence"/>
</dbReference>
<dbReference type="AlphaFoldDB" id="A0A392TTX8"/>
<comment type="caution">
    <text evidence="2">The sequence shown here is derived from an EMBL/GenBank/DDBJ whole genome shotgun (WGS) entry which is preliminary data.</text>
</comment>
<feature type="non-terminal residue" evidence="2">
    <location>
        <position position="85"/>
    </location>
</feature>
<evidence type="ECO:0000256" key="1">
    <source>
        <dbReference type="SAM" id="MobiDB-lite"/>
    </source>
</evidence>
<protein>
    <submittedName>
        <fullName evidence="2">Uncharacterized protein</fullName>
    </submittedName>
</protein>
<feature type="region of interest" description="Disordered" evidence="1">
    <location>
        <begin position="62"/>
        <end position="85"/>
    </location>
</feature>
<sequence length="85" mass="9345">LERSNAGRGHSSGQARSVAPSLGIYSFPRLFPTLDQNYQNLRPMAGVNNNIHEQMAENSLQPEYAPSHQDGQFALVTGEDQVSMD</sequence>
<proteinExistence type="predicted"/>
<name>A0A392TTX8_9FABA</name>
<organism evidence="2 3">
    <name type="scientific">Trifolium medium</name>
    <dbReference type="NCBI Taxonomy" id="97028"/>
    <lineage>
        <taxon>Eukaryota</taxon>
        <taxon>Viridiplantae</taxon>
        <taxon>Streptophyta</taxon>
        <taxon>Embryophyta</taxon>
        <taxon>Tracheophyta</taxon>
        <taxon>Spermatophyta</taxon>
        <taxon>Magnoliopsida</taxon>
        <taxon>eudicotyledons</taxon>
        <taxon>Gunneridae</taxon>
        <taxon>Pentapetalae</taxon>
        <taxon>rosids</taxon>
        <taxon>fabids</taxon>
        <taxon>Fabales</taxon>
        <taxon>Fabaceae</taxon>
        <taxon>Papilionoideae</taxon>
        <taxon>50 kb inversion clade</taxon>
        <taxon>NPAAA clade</taxon>
        <taxon>Hologalegina</taxon>
        <taxon>IRL clade</taxon>
        <taxon>Trifolieae</taxon>
        <taxon>Trifolium</taxon>
    </lineage>
</organism>
<accession>A0A392TTX8</accession>
<dbReference type="EMBL" id="LXQA010650267">
    <property type="protein sequence ID" value="MCI64154.1"/>
    <property type="molecule type" value="Genomic_DNA"/>
</dbReference>
<evidence type="ECO:0000313" key="2">
    <source>
        <dbReference type="EMBL" id="MCI64154.1"/>
    </source>
</evidence>
<feature type="non-terminal residue" evidence="2">
    <location>
        <position position="1"/>
    </location>
</feature>
<keyword evidence="3" id="KW-1185">Reference proteome</keyword>
<reference evidence="2 3" key="1">
    <citation type="journal article" date="2018" name="Front. Plant Sci.">
        <title>Red Clover (Trifolium pratense) and Zigzag Clover (T. medium) - A Picture of Genomic Similarities and Differences.</title>
        <authorList>
            <person name="Dluhosova J."/>
            <person name="Istvanek J."/>
            <person name="Nedelnik J."/>
            <person name="Repkova J."/>
        </authorList>
    </citation>
    <scope>NUCLEOTIDE SEQUENCE [LARGE SCALE GENOMIC DNA]</scope>
    <source>
        <strain evidence="3">cv. 10/8</strain>
        <tissue evidence="2">Leaf</tissue>
    </source>
</reference>